<dbReference type="AlphaFoldDB" id="A0A913Z651"/>
<dbReference type="EnsemblMetazoa" id="XM_038191271.1">
    <property type="protein sequence ID" value="XP_038047199.1"/>
    <property type="gene ID" value="LOC119721278"/>
</dbReference>
<evidence type="ECO:0000256" key="3">
    <source>
        <dbReference type="ARBA" id="ARBA00022833"/>
    </source>
</evidence>
<feature type="compositionally biased region" description="Basic residues" evidence="6">
    <location>
        <begin position="141"/>
        <end position="156"/>
    </location>
</feature>
<evidence type="ECO:0000256" key="1">
    <source>
        <dbReference type="ARBA" id="ARBA00022723"/>
    </source>
</evidence>
<dbReference type="OMA" id="RFFWRIE"/>
<keyword evidence="9" id="KW-1185">Reference proteome</keyword>
<evidence type="ECO:0000256" key="2">
    <source>
        <dbReference type="ARBA" id="ARBA00022771"/>
    </source>
</evidence>
<dbReference type="PANTHER" id="PTHR23080">
    <property type="entry name" value="THAP DOMAIN PROTEIN"/>
    <property type="match status" value="1"/>
</dbReference>
<reference evidence="8" key="1">
    <citation type="submission" date="2022-11" db="UniProtKB">
        <authorList>
            <consortium name="EnsemblMetazoa"/>
        </authorList>
    </citation>
    <scope>IDENTIFICATION</scope>
</reference>
<sequence>MACCAAGCGHRSGSGCHFYNFPSPNDGPDWKKWHDLWVLRINRVNLDGSPWRPDTAHTKLCSCHFRPEDQWDPKSRKGGLKCKEPVYFDHQPIPASSPPGHLQQASNGVCIDTISEECGLKRPWFVASSHNAPVESNLRPASKRKTLQSHPGRKQKGISLFRSPRMPRLKVKDYFERQYEAASLTHESSTTGSSTSQPTPSKQQYFNPNVELPSTQCSTSTSNNKQEDTGNQQVMMDPDVCEVIEVIDSDDSSQDISSHSYLIHQEGVKNEEVDTSDDFVPIARVICSQQTTSPVNVKLETNDSHLSDDGFLGYDGEVTPQIVSVNPLSVDVNQDQIHDQQLSELAQFVRKECHDDTQKESPEVVLPSNKTPRAKISNVKPIRVVSCKSLASDTNFHLDASSQASVSREEAVNVNKDNSSETMYREMFNKLMTPGSRFPQDVVQTGTSLETEVDIVNMLCDHQRPPEKADMKLTQAVDRIKELEKALCEQRFGLHRYYGSDEKIMFYTGFRSADTLMRFFWRIEPDDLTSERSNKWQDAQTFATETLHLCGSSGDFSGKVIPYMDELFLFLCHVWLGLPPKDLVERFALPNTDCAQFIILRWIYYLKATLPGTLEGTKSNSTPSNSVRFQGQYRNTKLFLHRMEIKVQQKSVMNHLSSLKLHGLVGFSPSGEVTFSSDVASVVTSNSDLLKVSGVLTLLEPGDGVLAEGDIAMDSLSSMGITAHCLPSLDFPHDPTYLQLGSSSRDSHKCHTEVARLLSAKYVDSLSGFRCFHSVVVFPFAHCVRDLWEVCCRLVNYQRGHRSL</sequence>
<dbReference type="GO" id="GO:0003677">
    <property type="term" value="F:DNA binding"/>
    <property type="evidence" value="ECO:0007669"/>
    <property type="project" value="UniProtKB-UniRule"/>
</dbReference>
<keyword evidence="4 5" id="KW-0238">DNA-binding</keyword>
<name>A0A913Z651_PATMI</name>
<dbReference type="SUPFAM" id="SSF57716">
    <property type="entry name" value="Glucocorticoid receptor-like (DNA-binding domain)"/>
    <property type="match status" value="1"/>
</dbReference>
<evidence type="ECO:0000313" key="9">
    <source>
        <dbReference type="Proteomes" id="UP000887568"/>
    </source>
</evidence>
<organism evidence="8 9">
    <name type="scientific">Patiria miniata</name>
    <name type="common">Bat star</name>
    <name type="synonym">Asterina miniata</name>
    <dbReference type="NCBI Taxonomy" id="46514"/>
    <lineage>
        <taxon>Eukaryota</taxon>
        <taxon>Metazoa</taxon>
        <taxon>Echinodermata</taxon>
        <taxon>Eleutherozoa</taxon>
        <taxon>Asterozoa</taxon>
        <taxon>Asteroidea</taxon>
        <taxon>Valvatacea</taxon>
        <taxon>Valvatida</taxon>
        <taxon>Asterinidae</taxon>
        <taxon>Patiria</taxon>
    </lineage>
</organism>
<dbReference type="OrthoDB" id="10020990at2759"/>
<evidence type="ECO:0000256" key="6">
    <source>
        <dbReference type="SAM" id="MobiDB-lite"/>
    </source>
</evidence>
<evidence type="ECO:0000256" key="5">
    <source>
        <dbReference type="PROSITE-ProRule" id="PRU00309"/>
    </source>
</evidence>
<accession>A0A913Z651</accession>
<dbReference type="Pfam" id="PF05485">
    <property type="entry name" value="THAP"/>
    <property type="match status" value="1"/>
</dbReference>
<evidence type="ECO:0000259" key="7">
    <source>
        <dbReference type="PROSITE" id="PS50950"/>
    </source>
</evidence>
<keyword evidence="3" id="KW-0862">Zinc</keyword>
<dbReference type="GeneID" id="119721278"/>
<feature type="domain" description="THAP-type" evidence="7">
    <location>
        <begin position="1"/>
        <end position="88"/>
    </location>
</feature>
<protein>
    <recommendedName>
        <fullName evidence="7">THAP-type domain-containing protein</fullName>
    </recommendedName>
</protein>
<dbReference type="RefSeq" id="XP_038047199.1">
    <property type="nucleotide sequence ID" value="XM_038191271.1"/>
</dbReference>
<evidence type="ECO:0000256" key="4">
    <source>
        <dbReference type="ARBA" id="ARBA00023125"/>
    </source>
</evidence>
<dbReference type="SMART" id="SM00980">
    <property type="entry name" value="THAP"/>
    <property type="match status" value="1"/>
</dbReference>
<feature type="region of interest" description="Disordered" evidence="6">
    <location>
        <begin position="135"/>
        <end position="163"/>
    </location>
</feature>
<feature type="compositionally biased region" description="Polar residues" evidence="6">
    <location>
        <begin position="202"/>
        <end position="231"/>
    </location>
</feature>
<keyword evidence="1" id="KW-0479">Metal-binding</keyword>
<evidence type="ECO:0000313" key="8">
    <source>
        <dbReference type="EnsemblMetazoa" id="XP_038047199.1"/>
    </source>
</evidence>
<dbReference type="PROSITE" id="PS50950">
    <property type="entry name" value="ZF_THAP"/>
    <property type="match status" value="1"/>
</dbReference>
<feature type="region of interest" description="Disordered" evidence="6">
    <location>
        <begin position="183"/>
        <end position="231"/>
    </location>
</feature>
<dbReference type="InterPro" id="IPR006612">
    <property type="entry name" value="THAP_Znf"/>
</dbReference>
<feature type="compositionally biased region" description="Low complexity" evidence="6">
    <location>
        <begin position="183"/>
        <end position="201"/>
    </location>
</feature>
<keyword evidence="2 5" id="KW-0863">Zinc-finger</keyword>
<dbReference type="Proteomes" id="UP000887568">
    <property type="component" value="Unplaced"/>
</dbReference>
<dbReference type="GO" id="GO:0008270">
    <property type="term" value="F:zinc ion binding"/>
    <property type="evidence" value="ECO:0007669"/>
    <property type="project" value="UniProtKB-KW"/>
</dbReference>
<dbReference type="PANTHER" id="PTHR23080:SF133">
    <property type="entry name" value="SI:CH211-262I1.5-RELATED"/>
    <property type="match status" value="1"/>
</dbReference>
<proteinExistence type="predicted"/>